<evidence type="ECO:0000259" key="7">
    <source>
        <dbReference type="Pfam" id="PF00122"/>
    </source>
</evidence>
<feature type="transmembrane region" description="Helical" evidence="6">
    <location>
        <begin position="39"/>
        <end position="57"/>
    </location>
</feature>
<dbReference type="NCBIfam" id="TIGR01494">
    <property type="entry name" value="ATPase_P-type"/>
    <property type="match status" value="1"/>
</dbReference>
<dbReference type="Gene3D" id="2.70.150.10">
    <property type="entry name" value="Calcium-transporting ATPase, cytoplasmic transduction domain A"/>
    <property type="match status" value="1"/>
</dbReference>
<evidence type="ECO:0000256" key="2">
    <source>
        <dbReference type="ARBA" id="ARBA00006024"/>
    </source>
</evidence>
<dbReference type="GO" id="GO:0005886">
    <property type="term" value="C:plasma membrane"/>
    <property type="evidence" value="ECO:0007669"/>
    <property type="project" value="UniProtKB-SubCell"/>
</dbReference>
<dbReference type="InterPro" id="IPR023299">
    <property type="entry name" value="ATPase_P-typ_cyto_dom_N"/>
</dbReference>
<dbReference type="GO" id="GO:0016887">
    <property type="term" value="F:ATP hydrolysis activity"/>
    <property type="evidence" value="ECO:0007669"/>
    <property type="project" value="InterPro"/>
</dbReference>
<dbReference type="InterPro" id="IPR008250">
    <property type="entry name" value="ATPase_P-typ_transduc_dom_A_sf"/>
</dbReference>
<feature type="transmembrane region" description="Helical" evidence="6">
    <location>
        <begin position="604"/>
        <end position="627"/>
    </location>
</feature>
<keyword evidence="6" id="KW-0067">ATP-binding</keyword>
<dbReference type="InterPro" id="IPR027256">
    <property type="entry name" value="P-typ_ATPase_IB"/>
</dbReference>
<dbReference type="PANTHER" id="PTHR48085:SF5">
    <property type="entry name" value="CADMIUM_ZINC-TRANSPORTING ATPASE HMA4-RELATED"/>
    <property type="match status" value="1"/>
</dbReference>
<dbReference type="PANTHER" id="PTHR48085">
    <property type="entry name" value="CADMIUM/ZINC-TRANSPORTING ATPASE HMA2-RELATED"/>
    <property type="match status" value="1"/>
</dbReference>
<feature type="domain" description="P-type ATPase A" evidence="7">
    <location>
        <begin position="133"/>
        <end position="217"/>
    </location>
</feature>
<keyword evidence="6" id="KW-0547">Nucleotide-binding</keyword>
<evidence type="ECO:0000256" key="3">
    <source>
        <dbReference type="ARBA" id="ARBA00022692"/>
    </source>
</evidence>
<dbReference type="Pfam" id="PF00122">
    <property type="entry name" value="E1-E2_ATPase"/>
    <property type="match status" value="1"/>
</dbReference>
<dbReference type="Pfam" id="PF00702">
    <property type="entry name" value="Hydrolase"/>
    <property type="match status" value="1"/>
</dbReference>
<evidence type="ECO:0000256" key="6">
    <source>
        <dbReference type="RuleBase" id="RU362081"/>
    </source>
</evidence>
<keyword evidence="4 6" id="KW-1133">Transmembrane helix</keyword>
<feature type="transmembrane region" description="Helical" evidence="6">
    <location>
        <begin position="239"/>
        <end position="261"/>
    </location>
</feature>
<dbReference type="InterPro" id="IPR023214">
    <property type="entry name" value="HAD_sf"/>
</dbReference>
<feature type="transmembrane region" description="Helical" evidence="6">
    <location>
        <begin position="267"/>
        <end position="291"/>
    </location>
</feature>
<name>K1XIR4_9BACT</name>
<dbReference type="PRINTS" id="PR00119">
    <property type="entry name" value="CATATPASE"/>
</dbReference>
<dbReference type="InterPro" id="IPR051014">
    <property type="entry name" value="Cation_Transport_ATPase_IB"/>
</dbReference>
<dbReference type="AlphaFoldDB" id="K1XIR4"/>
<dbReference type="InterPro" id="IPR036412">
    <property type="entry name" value="HAD-like_sf"/>
</dbReference>
<proteinExistence type="inferred from homology"/>
<dbReference type="SUPFAM" id="SSF81653">
    <property type="entry name" value="Calcium ATPase, transduction domain A"/>
    <property type="match status" value="1"/>
</dbReference>
<comment type="subcellular location">
    <subcellularLocation>
        <location evidence="6">Cell membrane</location>
    </subcellularLocation>
    <subcellularLocation>
        <location evidence="1">Membrane</location>
    </subcellularLocation>
</comment>
<organism evidence="8">
    <name type="scientific">uncultured bacterium</name>
    <name type="common">gcode 4</name>
    <dbReference type="NCBI Taxonomy" id="1234023"/>
    <lineage>
        <taxon>Bacteria</taxon>
        <taxon>environmental samples</taxon>
    </lineage>
</organism>
<dbReference type="EMBL" id="AMFJ01036128">
    <property type="protein sequence ID" value="EKD25076.1"/>
    <property type="molecule type" value="Genomic_DNA"/>
</dbReference>
<feature type="transmembrane region" description="Helical" evidence="6">
    <location>
        <begin position="12"/>
        <end position="33"/>
    </location>
</feature>
<evidence type="ECO:0000256" key="5">
    <source>
        <dbReference type="ARBA" id="ARBA00023136"/>
    </source>
</evidence>
<dbReference type="SUPFAM" id="SSF56784">
    <property type="entry name" value="HAD-like"/>
    <property type="match status" value="1"/>
</dbReference>
<keyword evidence="5 6" id="KW-0472">Membrane</keyword>
<gene>
    <name evidence="8" type="ORF">ACD_80C00121G0004</name>
</gene>
<dbReference type="GO" id="GO:0005524">
    <property type="term" value="F:ATP binding"/>
    <property type="evidence" value="ECO:0007669"/>
    <property type="project" value="UniProtKB-UniRule"/>
</dbReference>
<protein>
    <recommendedName>
        <fullName evidence="7">P-type ATPase A domain-containing protein</fullName>
    </recommendedName>
</protein>
<accession>K1XIR4</accession>
<dbReference type="InterPro" id="IPR059000">
    <property type="entry name" value="ATPase_P-type_domA"/>
</dbReference>
<keyword evidence="3 6" id="KW-0812">Transmembrane</keyword>
<evidence type="ECO:0000256" key="4">
    <source>
        <dbReference type="ARBA" id="ARBA00022989"/>
    </source>
</evidence>
<keyword evidence="6" id="KW-1003">Cell membrane</keyword>
<comment type="similarity">
    <text evidence="2 6">Belongs to the cation transport ATPase (P-type) (TC 3.A.3) family. Type IB subfamily.</text>
</comment>
<sequence length="648" mass="73806">MATFKELRWIQKFRMIVIWLLCILPLEILSLYWQSFLGIWERVLFIIIWIIFWREIVQKGFKSLFHLRFSDINLLMIIAIGGAAYLGELPEAMIIIVLFALGEMLEDYWIMKSKQALENLTNTMPKVGFVKNIWEVAIDKITIGSIIIVKSWEQIPVDGHIVFGDALIDEATITWEPLPKSKTLKEVVFSWTMNLNWYIEIETTKKWKDSTLAKIIDITYNSSQKKANYERFIQKFARYYTPSVMFLALLLIVIPVIFLWWDFNHWFWQAITLLIIACPCALVLSTPVAVFSAIGNATSHGIVIKGAKYLEEIGKIKAIAMDKTRTLTKGEPQISDIISLNGTDENTFLACIAGMEQYSEHPIARCVVQEAQKRWIQLHEHKDFVSVWGKGIKSECLVCKDTHRCLGSIRFVAEEHTIPEDIKKKIYTLEDEGKTVIFVSSHKEVIWIIGITDAIRQESKVTVDELQKMDIEVVMLTGDHQKAGEIIAKEVGITEIKGSLLPDQKAEEIEKLVKKYGSVAMLWDGINDAPALAMSSVGIAMGAVWADMAIENADIALMNDKIWLIPYLIRLSRNCHNIITFNTVLAIGVKWCVLWLAIFGISNLSLAIVSDVGVTIFVVINSLRLFWVKDKVKNLKNIKTDDCCDACH</sequence>
<dbReference type="Gene3D" id="3.40.1110.10">
    <property type="entry name" value="Calcium-transporting ATPase, cytoplasmic domain N"/>
    <property type="match status" value="1"/>
</dbReference>
<dbReference type="NCBIfam" id="TIGR01525">
    <property type="entry name" value="ATPase-IB_hvy"/>
    <property type="match status" value="1"/>
</dbReference>
<dbReference type="InterPro" id="IPR001757">
    <property type="entry name" value="P_typ_ATPase"/>
</dbReference>
<evidence type="ECO:0000313" key="8">
    <source>
        <dbReference type="EMBL" id="EKD25076.1"/>
    </source>
</evidence>
<comment type="caution">
    <text evidence="8">The sequence shown here is derived from an EMBL/GenBank/DDBJ whole genome shotgun (WGS) entry which is preliminary data.</text>
</comment>
<reference evidence="8" key="1">
    <citation type="journal article" date="2012" name="Science">
        <title>Fermentation, hydrogen, and sulfur metabolism in multiple uncultivated bacterial phyla.</title>
        <authorList>
            <person name="Wrighton K.C."/>
            <person name="Thomas B.C."/>
            <person name="Sharon I."/>
            <person name="Miller C.S."/>
            <person name="Castelle C.J."/>
            <person name="VerBerkmoes N.C."/>
            <person name="Wilkins M.J."/>
            <person name="Hettich R.L."/>
            <person name="Lipton M.S."/>
            <person name="Williams K.H."/>
            <person name="Long P.E."/>
            <person name="Banfield J.F."/>
        </authorList>
    </citation>
    <scope>NUCLEOTIDE SEQUENCE [LARGE SCALE GENOMIC DNA]</scope>
</reference>
<dbReference type="SUPFAM" id="SSF81665">
    <property type="entry name" value="Calcium ATPase, transmembrane domain M"/>
    <property type="match status" value="1"/>
</dbReference>
<dbReference type="Gene3D" id="3.40.50.1000">
    <property type="entry name" value="HAD superfamily/HAD-like"/>
    <property type="match status" value="1"/>
</dbReference>
<dbReference type="GO" id="GO:0015086">
    <property type="term" value="F:cadmium ion transmembrane transporter activity"/>
    <property type="evidence" value="ECO:0007669"/>
    <property type="project" value="TreeGrafter"/>
</dbReference>
<dbReference type="InterPro" id="IPR023298">
    <property type="entry name" value="ATPase_P-typ_TM_dom_sf"/>
</dbReference>
<keyword evidence="6" id="KW-0479">Metal-binding</keyword>
<dbReference type="GO" id="GO:0019829">
    <property type="term" value="F:ATPase-coupled monoatomic cation transmembrane transporter activity"/>
    <property type="evidence" value="ECO:0007669"/>
    <property type="project" value="InterPro"/>
</dbReference>
<evidence type="ECO:0000256" key="1">
    <source>
        <dbReference type="ARBA" id="ARBA00004370"/>
    </source>
</evidence>
<feature type="transmembrane region" description="Helical" evidence="6">
    <location>
        <begin position="578"/>
        <end position="598"/>
    </location>
</feature>
<dbReference type="GO" id="GO:0046872">
    <property type="term" value="F:metal ion binding"/>
    <property type="evidence" value="ECO:0007669"/>
    <property type="project" value="UniProtKB-KW"/>
</dbReference>